<evidence type="ECO:0000313" key="3">
    <source>
        <dbReference type="Proteomes" id="UP000266861"/>
    </source>
</evidence>
<keyword evidence="1" id="KW-1133">Transmembrane helix</keyword>
<keyword evidence="1" id="KW-0472">Membrane</keyword>
<dbReference type="EMBL" id="PQFF01000164">
    <property type="protein sequence ID" value="RHZ77682.1"/>
    <property type="molecule type" value="Genomic_DNA"/>
</dbReference>
<keyword evidence="3" id="KW-1185">Reference proteome</keyword>
<dbReference type="Proteomes" id="UP000266861">
    <property type="component" value="Unassembled WGS sequence"/>
</dbReference>
<dbReference type="STRING" id="1348612.A0A397ISA3"/>
<feature type="transmembrane region" description="Helical" evidence="1">
    <location>
        <begin position="124"/>
        <end position="143"/>
    </location>
</feature>
<organism evidence="2 3">
    <name type="scientific">Diversispora epigaea</name>
    <dbReference type="NCBI Taxonomy" id="1348612"/>
    <lineage>
        <taxon>Eukaryota</taxon>
        <taxon>Fungi</taxon>
        <taxon>Fungi incertae sedis</taxon>
        <taxon>Mucoromycota</taxon>
        <taxon>Glomeromycotina</taxon>
        <taxon>Glomeromycetes</taxon>
        <taxon>Diversisporales</taxon>
        <taxon>Diversisporaceae</taxon>
        <taxon>Diversispora</taxon>
    </lineage>
</organism>
<dbReference type="SUPFAM" id="SSF52540">
    <property type="entry name" value="P-loop containing nucleoside triphosphate hydrolases"/>
    <property type="match status" value="1"/>
</dbReference>
<proteinExistence type="predicted"/>
<evidence type="ECO:0000313" key="2">
    <source>
        <dbReference type="EMBL" id="RHZ77682.1"/>
    </source>
</evidence>
<sequence>MRVANREVISRYFDLGGALYKRYKEYKKDNSKEASNALVFDYVKNQISEVSDGALRKRMERARKIYKLFTTDEKLAKQKIALIKSFSLRSISNLKCLRDAKNFNRIAVFGINLRLVSFSRKKKLFIFIFLTLHFIFISFRNQLQSLYPPHFRYIPPLLSSTSIFAFIVLGILGILLALLGFFCTGDLFYAFCRSKYNNNLFIKTIDKGNRPGTGVKFFPRNEIVERLKRILQPDENQSYYYLICGEHGTGKTTLFRTASSNVDLGVVYVDVPARVEDLGKLLILRLKSESLLQIN</sequence>
<dbReference type="Gene3D" id="3.40.50.300">
    <property type="entry name" value="P-loop containing nucleotide triphosphate hydrolases"/>
    <property type="match status" value="1"/>
</dbReference>
<protein>
    <submittedName>
        <fullName evidence="2">Uncharacterized protein</fullName>
    </submittedName>
</protein>
<gene>
    <name evidence="2" type="ORF">Glove_174g105</name>
</gene>
<name>A0A397ISA3_9GLOM</name>
<reference evidence="2 3" key="1">
    <citation type="submission" date="2018-08" db="EMBL/GenBank/DDBJ databases">
        <title>Genome and evolution of the arbuscular mycorrhizal fungus Diversispora epigaea (formerly Glomus versiforme) and its bacterial endosymbionts.</title>
        <authorList>
            <person name="Sun X."/>
            <person name="Fei Z."/>
            <person name="Harrison M."/>
        </authorList>
    </citation>
    <scope>NUCLEOTIDE SEQUENCE [LARGE SCALE GENOMIC DNA]</scope>
    <source>
        <strain evidence="2 3">IT104</strain>
    </source>
</reference>
<feature type="transmembrane region" description="Helical" evidence="1">
    <location>
        <begin position="163"/>
        <end position="191"/>
    </location>
</feature>
<accession>A0A397ISA3</accession>
<dbReference type="InterPro" id="IPR027417">
    <property type="entry name" value="P-loop_NTPase"/>
</dbReference>
<comment type="caution">
    <text evidence="2">The sequence shown here is derived from an EMBL/GenBank/DDBJ whole genome shotgun (WGS) entry which is preliminary data.</text>
</comment>
<evidence type="ECO:0000256" key="1">
    <source>
        <dbReference type="SAM" id="Phobius"/>
    </source>
</evidence>
<dbReference type="AlphaFoldDB" id="A0A397ISA3"/>
<keyword evidence="1" id="KW-0812">Transmembrane</keyword>
<dbReference type="OrthoDB" id="511599at2759"/>